<name>A0A2K3MQZ8_TRIPR</name>
<proteinExistence type="predicted"/>
<evidence type="ECO:0000313" key="2">
    <source>
        <dbReference type="Proteomes" id="UP000236291"/>
    </source>
</evidence>
<dbReference type="Proteomes" id="UP000236291">
    <property type="component" value="Unassembled WGS sequence"/>
</dbReference>
<organism evidence="1 2">
    <name type="scientific">Trifolium pratense</name>
    <name type="common">Red clover</name>
    <dbReference type="NCBI Taxonomy" id="57577"/>
    <lineage>
        <taxon>Eukaryota</taxon>
        <taxon>Viridiplantae</taxon>
        <taxon>Streptophyta</taxon>
        <taxon>Embryophyta</taxon>
        <taxon>Tracheophyta</taxon>
        <taxon>Spermatophyta</taxon>
        <taxon>Magnoliopsida</taxon>
        <taxon>eudicotyledons</taxon>
        <taxon>Gunneridae</taxon>
        <taxon>Pentapetalae</taxon>
        <taxon>rosids</taxon>
        <taxon>fabids</taxon>
        <taxon>Fabales</taxon>
        <taxon>Fabaceae</taxon>
        <taxon>Papilionoideae</taxon>
        <taxon>50 kb inversion clade</taxon>
        <taxon>NPAAA clade</taxon>
        <taxon>Hologalegina</taxon>
        <taxon>IRL clade</taxon>
        <taxon>Trifolieae</taxon>
        <taxon>Trifolium</taxon>
    </lineage>
</organism>
<reference evidence="1 2" key="2">
    <citation type="journal article" date="2017" name="Front. Plant Sci.">
        <title>Gene Classification and Mining of Molecular Markers Useful in Red Clover (Trifolium pratense) Breeding.</title>
        <authorList>
            <person name="Istvanek J."/>
            <person name="Dluhosova J."/>
            <person name="Dluhos P."/>
            <person name="Patkova L."/>
            <person name="Nedelnik J."/>
            <person name="Repkova J."/>
        </authorList>
    </citation>
    <scope>NUCLEOTIDE SEQUENCE [LARGE SCALE GENOMIC DNA]</scope>
    <source>
        <strain evidence="2">cv. Tatra</strain>
        <tissue evidence="1">Young leaves</tissue>
    </source>
</reference>
<evidence type="ECO:0000313" key="1">
    <source>
        <dbReference type="EMBL" id="PNX93139.1"/>
    </source>
</evidence>
<dbReference type="AlphaFoldDB" id="A0A2K3MQZ8"/>
<reference evidence="1 2" key="1">
    <citation type="journal article" date="2014" name="Am. J. Bot.">
        <title>Genome assembly and annotation for red clover (Trifolium pratense; Fabaceae).</title>
        <authorList>
            <person name="Istvanek J."/>
            <person name="Jaros M."/>
            <person name="Krenek A."/>
            <person name="Repkova J."/>
        </authorList>
    </citation>
    <scope>NUCLEOTIDE SEQUENCE [LARGE SCALE GENOMIC DNA]</scope>
    <source>
        <strain evidence="2">cv. Tatra</strain>
        <tissue evidence="1">Young leaves</tissue>
    </source>
</reference>
<sequence>MFVVEQRLLSNPSRVICVWAKQSGAWAWLTWQAEIRSMARRDRVAPGHDKAVLNHVGVTRVAPRRGKIAPGRKTKN</sequence>
<dbReference type="EMBL" id="ASHM01011227">
    <property type="protein sequence ID" value="PNX93139.1"/>
    <property type="molecule type" value="Genomic_DNA"/>
</dbReference>
<accession>A0A2K3MQZ8</accession>
<gene>
    <name evidence="1" type="ORF">L195_g016288</name>
</gene>
<comment type="caution">
    <text evidence="1">The sequence shown here is derived from an EMBL/GenBank/DDBJ whole genome shotgun (WGS) entry which is preliminary data.</text>
</comment>
<protein>
    <submittedName>
        <fullName evidence="1">Uncharacterized protein</fullName>
    </submittedName>
</protein>